<name>A0A1R4ED47_9GAMM</name>
<accession>A0A1R4ED47</accession>
<dbReference type="RefSeq" id="WP_077447832.1">
    <property type="nucleotide sequence ID" value="NZ_FUGD01000046.1"/>
</dbReference>
<dbReference type="SUPFAM" id="SSF52738">
    <property type="entry name" value="Methylesterase CheB, C-terminal domain"/>
    <property type="match status" value="1"/>
</dbReference>
<dbReference type="AlphaFoldDB" id="A0A1R4ED47"/>
<evidence type="ECO:0000313" key="1">
    <source>
        <dbReference type="EMBL" id="SJM36424.1"/>
    </source>
</evidence>
<keyword evidence="2" id="KW-1185">Reference proteome</keyword>
<organism evidence="1 2">
    <name type="scientific">Psychrobacter pasteurii</name>
    <dbReference type="NCBI Taxonomy" id="1945520"/>
    <lineage>
        <taxon>Bacteria</taxon>
        <taxon>Pseudomonadati</taxon>
        <taxon>Pseudomonadota</taxon>
        <taxon>Gammaproteobacteria</taxon>
        <taxon>Moraxellales</taxon>
        <taxon>Moraxellaceae</taxon>
        <taxon>Psychrobacter</taxon>
    </lineage>
</organism>
<dbReference type="STRING" id="1945520.A1019T_00385"/>
<dbReference type="OrthoDB" id="9793421at2"/>
<protein>
    <recommendedName>
        <fullName evidence="3">CheB-type methylesterase domain-containing protein</fullName>
    </recommendedName>
</protein>
<dbReference type="Gene3D" id="3.40.50.180">
    <property type="entry name" value="Methylesterase CheB, C-terminal domain"/>
    <property type="match status" value="1"/>
</dbReference>
<dbReference type="EMBL" id="FUGD01000046">
    <property type="protein sequence ID" value="SJM36424.1"/>
    <property type="molecule type" value="Genomic_DNA"/>
</dbReference>
<sequence length="337" mass="37435">MSDSSIDLAKIRVVVIAAKVQQRQAFQHTLTQWGMTVLACMSPEQLEPSHLLLPAQLWLVDSDYNEQLYTVLDSPLQPLSESESRLPTSELTKPQVLVGFEPAPRGSEINLYAKWQRKLKRKLVSLLGLPSSLVQTTSVAAKRYQPWQKVVVLVVSSLNDMAAGRDFLNSLPSSLPIAIVLIFPPKNELNSYLHSLPKALTANNEWRCQVVDLSLNMQAGQCYIIPPELDVVCDSTGRLIVGSESNLTQSQSYIMQIVQNFSLALADQLICIEFADSSALYQSDFIDYLASQGSKLWQHKEGSSTSVSELNREPVQASVAQLAKHLQYLMTDSTETL</sequence>
<reference evidence="2" key="1">
    <citation type="submission" date="2017-02" db="EMBL/GenBank/DDBJ databases">
        <authorList>
            <person name="Mornico D."/>
        </authorList>
    </citation>
    <scope>NUCLEOTIDE SEQUENCE [LARGE SCALE GENOMIC DNA]</scope>
</reference>
<evidence type="ECO:0000313" key="2">
    <source>
        <dbReference type="Proteomes" id="UP000188169"/>
    </source>
</evidence>
<proteinExistence type="predicted"/>
<dbReference type="InterPro" id="IPR035909">
    <property type="entry name" value="CheB_C"/>
</dbReference>
<gene>
    <name evidence="1" type="ORF">A1019T_00385</name>
</gene>
<evidence type="ECO:0008006" key="3">
    <source>
        <dbReference type="Google" id="ProtNLM"/>
    </source>
</evidence>
<dbReference type="Proteomes" id="UP000188169">
    <property type="component" value="Unassembled WGS sequence"/>
</dbReference>